<proteinExistence type="inferred from homology"/>
<dbReference type="Pfam" id="PF02221">
    <property type="entry name" value="E1_DerP2_DerF2"/>
    <property type="match status" value="1"/>
</dbReference>
<comment type="subcellular location">
    <subcellularLocation>
        <location evidence="1">Secreted</location>
    </subcellularLocation>
</comment>
<comment type="caution">
    <text evidence="5">The sequence shown here is derived from an EMBL/GenBank/DDBJ whole genome shotgun (WGS) entry which is preliminary data.</text>
</comment>
<keyword evidence="6" id="KW-1185">Reference proteome</keyword>
<dbReference type="STRING" id="147828.A0A4S2M5N1"/>
<sequence length="195" mass="20901">MNSEKVNMLLTSQTMKPFNVLMCGMAAFLAGVTDAVTFRDCGSTGARVTGVEISPCDSEPCALRRGVNYIARVAFKANANSDTTGFSAHGTVGSRPMAVPLPSNGVCVYLFPPCPIQAGGSYVYSYTGAVSLNFPLTVTCPHRSYRKRARLANASSILGRVRGSCVNTGWTKGTVSKRVHFLSFRVFSFPVCQVH</sequence>
<feature type="domain" description="MD-2-related lipid-recognition" evidence="4">
    <location>
        <begin position="38"/>
        <end position="170"/>
    </location>
</feature>
<dbReference type="GO" id="GO:0005576">
    <property type="term" value="C:extracellular region"/>
    <property type="evidence" value="ECO:0007669"/>
    <property type="project" value="UniProtKB-SubCell"/>
</dbReference>
<reference evidence="5 6" key="1">
    <citation type="journal article" date="2019" name="BMC Genomics">
        <title>New insights from Opisthorchis felineus genome: update on genomics of the epidemiologically important liver flukes.</title>
        <authorList>
            <person name="Ershov N.I."/>
            <person name="Mordvinov V.A."/>
            <person name="Prokhortchouk E.B."/>
            <person name="Pakharukova M.Y."/>
            <person name="Gunbin K.V."/>
            <person name="Ustyantsev K."/>
            <person name="Genaev M.A."/>
            <person name="Blinov A.G."/>
            <person name="Mazur A."/>
            <person name="Boulygina E."/>
            <person name="Tsygankova S."/>
            <person name="Khrameeva E."/>
            <person name="Chekanov N."/>
            <person name="Fan G."/>
            <person name="Xiao A."/>
            <person name="Zhang H."/>
            <person name="Xu X."/>
            <person name="Yang H."/>
            <person name="Solovyev V."/>
            <person name="Lee S.M."/>
            <person name="Liu X."/>
            <person name="Afonnikov D.A."/>
            <person name="Skryabin K.G."/>
        </authorList>
    </citation>
    <scope>NUCLEOTIDE SEQUENCE [LARGE SCALE GENOMIC DNA]</scope>
    <source>
        <strain evidence="5">AK-0245</strain>
        <tissue evidence="5">Whole organism</tissue>
    </source>
</reference>
<evidence type="ECO:0000256" key="1">
    <source>
        <dbReference type="ARBA" id="ARBA00004613"/>
    </source>
</evidence>
<evidence type="ECO:0000256" key="3">
    <source>
        <dbReference type="ARBA" id="ARBA00022525"/>
    </source>
</evidence>
<accession>A0A4S2M5N1</accession>
<dbReference type="FunFam" id="2.60.40.770:FF:000001">
    <property type="entry name" value="NPC intracellular cholesterol transporter 2"/>
    <property type="match status" value="1"/>
</dbReference>
<organism evidence="5 6">
    <name type="scientific">Opisthorchis felineus</name>
    <dbReference type="NCBI Taxonomy" id="147828"/>
    <lineage>
        <taxon>Eukaryota</taxon>
        <taxon>Metazoa</taxon>
        <taxon>Spiralia</taxon>
        <taxon>Lophotrochozoa</taxon>
        <taxon>Platyhelminthes</taxon>
        <taxon>Trematoda</taxon>
        <taxon>Digenea</taxon>
        <taxon>Opisthorchiida</taxon>
        <taxon>Opisthorchiata</taxon>
        <taxon>Opisthorchiidae</taxon>
        <taxon>Opisthorchis</taxon>
    </lineage>
</organism>
<keyword evidence="3" id="KW-0964">Secreted</keyword>
<dbReference type="EMBL" id="SJOL01004372">
    <property type="protein sequence ID" value="TGZ71692.1"/>
    <property type="molecule type" value="Genomic_DNA"/>
</dbReference>
<name>A0A4S2M5N1_OPIFE</name>
<dbReference type="SMART" id="SM00737">
    <property type="entry name" value="ML"/>
    <property type="match status" value="1"/>
</dbReference>
<evidence type="ECO:0000313" key="5">
    <source>
        <dbReference type="EMBL" id="TGZ71692.1"/>
    </source>
</evidence>
<evidence type="ECO:0000313" key="6">
    <source>
        <dbReference type="Proteomes" id="UP000308267"/>
    </source>
</evidence>
<gene>
    <name evidence="5" type="ORF">CRM22_002501</name>
</gene>
<dbReference type="Gene3D" id="2.60.40.770">
    <property type="match status" value="1"/>
</dbReference>
<dbReference type="Proteomes" id="UP000308267">
    <property type="component" value="Unassembled WGS sequence"/>
</dbReference>
<dbReference type="InterPro" id="IPR014756">
    <property type="entry name" value="Ig_E-set"/>
</dbReference>
<evidence type="ECO:0000256" key="2">
    <source>
        <dbReference type="ARBA" id="ARBA00006370"/>
    </source>
</evidence>
<dbReference type="AlphaFoldDB" id="A0A4S2M5N1"/>
<dbReference type="OrthoDB" id="6489092at2759"/>
<dbReference type="SUPFAM" id="SSF81296">
    <property type="entry name" value="E set domains"/>
    <property type="match status" value="1"/>
</dbReference>
<dbReference type="InterPro" id="IPR003172">
    <property type="entry name" value="ML_dom"/>
</dbReference>
<comment type="similarity">
    <text evidence="2">Belongs to the NPC2 family.</text>
</comment>
<evidence type="ECO:0000259" key="4">
    <source>
        <dbReference type="SMART" id="SM00737"/>
    </source>
</evidence>
<protein>
    <recommendedName>
        <fullName evidence="4">MD-2-related lipid-recognition domain-containing protein</fullName>
    </recommendedName>
</protein>